<dbReference type="InterPro" id="IPR053853">
    <property type="entry name" value="FitA-like_RHH"/>
</dbReference>
<organism evidence="3 4">
    <name type="scientific">Dietzia aerolata</name>
    <dbReference type="NCBI Taxonomy" id="595984"/>
    <lineage>
        <taxon>Bacteria</taxon>
        <taxon>Bacillati</taxon>
        <taxon>Actinomycetota</taxon>
        <taxon>Actinomycetes</taxon>
        <taxon>Mycobacteriales</taxon>
        <taxon>Dietziaceae</taxon>
        <taxon>Dietzia</taxon>
    </lineage>
</organism>
<dbReference type="InterPro" id="IPR010985">
    <property type="entry name" value="Ribbon_hlx_hlx"/>
</dbReference>
<feature type="region of interest" description="Disordered" evidence="1">
    <location>
        <begin position="65"/>
        <end position="86"/>
    </location>
</feature>
<evidence type="ECO:0000256" key="1">
    <source>
        <dbReference type="SAM" id="MobiDB-lite"/>
    </source>
</evidence>
<feature type="domain" description="Antitoxin FitA-like ribbon-helix-helix" evidence="2">
    <location>
        <begin position="13"/>
        <end position="50"/>
    </location>
</feature>
<accession>A0ABV5JUG8</accession>
<keyword evidence="4" id="KW-1185">Reference proteome</keyword>
<dbReference type="RefSeq" id="WP_380024353.1">
    <property type="nucleotide sequence ID" value="NZ_JBHMDY010000032.1"/>
</dbReference>
<gene>
    <name evidence="3" type="ORF">ACFFVD_16775</name>
</gene>
<dbReference type="Pfam" id="PF22513">
    <property type="entry name" value="FitA-like_RHH"/>
    <property type="match status" value="1"/>
</dbReference>
<evidence type="ECO:0000313" key="3">
    <source>
        <dbReference type="EMBL" id="MFB9261437.1"/>
    </source>
</evidence>
<dbReference type="Proteomes" id="UP001589700">
    <property type="component" value="Unassembled WGS sequence"/>
</dbReference>
<protein>
    <recommendedName>
        <fullName evidence="2">Antitoxin FitA-like ribbon-helix-helix domain-containing protein</fullName>
    </recommendedName>
</protein>
<name>A0ABV5JUG8_9ACTN</name>
<dbReference type="EMBL" id="JBHMDY010000032">
    <property type="protein sequence ID" value="MFB9261437.1"/>
    <property type="molecule type" value="Genomic_DNA"/>
</dbReference>
<evidence type="ECO:0000313" key="4">
    <source>
        <dbReference type="Proteomes" id="UP001589700"/>
    </source>
</evidence>
<sequence>MRDNGIEIYSMRSIHIRDVPEDIYRKLTEQAAHEGKTLSEFALDVLTRAVQRPTRQSVLDRLATIPPRSYGGESAAESVRTERDAE</sequence>
<proteinExistence type="predicted"/>
<dbReference type="SUPFAM" id="SSF47598">
    <property type="entry name" value="Ribbon-helix-helix"/>
    <property type="match status" value="1"/>
</dbReference>
<comment type="caution">
    <text evidence="3">The sequence shown here is derived from an EMBL/GenBank/DDBJ whole genome shotgun (WGS) entry which is preliminary data.</text>
</comment>
<evidence type="ECO:0000259" key="2">
    <source>
        <dbReference type="Pfam" id="PF22513"/>
    </source>
</evidence>
<reference evidence="3 4" key="1">
    <citation type="submission" date="2024-09" db="EMBL/GenBank/DDBJ databases">
        <authorList>
            <person name="Sun Q."/>
            <person name="Mori K."/>
        </authorList>
    </citation>
    <scope>NUCLEOTIDE SEQUENCE [LARGE SCALE GENOMIC DNA]</scope>
    <source>
        <strain evidence="3 4">CCM 7659</strain>
    </source>
</reference>